<evidence type="ECO:0000256" key="1">
    <source>
        <dbReference type="ARBA" id="ARBA00005054"/>
    </source>
</evidence>
<feature type="domain" description="Formyl transferase N-terminal" evidence="5">
    <location>
        <begin position="9"/>
        <end position="188"/>
    </location>
</feature>
<feature type="binding site" evidence="4">
    <location>
        <position position="113"/>
    </location>
    <ligand>
        <name>(6R)-10-formyltetrahydrofolate</name>
        <dbReference type="ChEBI" id="CHEBI:195366"/>
    </ligand>
</feature>
<protein>
    <recommendedName>
        <fullName evidence="4">Phosphoribosylglycinamide formyltransferase</fullName>
        <ecNumber evidence="4">2.1.2.2</ecNumber>
    </recommendedName>
    <alternativeName>
        <fullName evidence="4">5'-phosphoribosylglycinamide transformylase</fullName>
    </alternativeName>
    <alternativeName>
        <fullName evidence="4">GAR transformylase</fullName>
        <shortName evidence="4">GART</shortName>
    </alternativeName>
</protein>
<dbReference type="FunFam" id="3.40.50.170:FF:000007">
    <property type="entry name" value="Phosphoribosylglycinamide formyltransferase"/>
    <property type="match status" value="1"/>
</dbReference>
<dbReference type="GO" id="GO:0004644">
    <property type="term" value="F:phosphoribosylglycinamide formyltransferase activity"/>
    <property type="evidence" value="ECO:0007669"/>
    <property type="project" value="UniProtKB-UniRule"/>
</dbReference>
<name>A0A4R4EEK3_9BACL</name>
<dbReference type="CDD" id="cd08645">
    <property type="entry name" value="FMT_core_GART"/>
    <property type="match status" value="1"/>
</dbReference>
<dbReference type="Pfam" id="PF00551">
    <property type="entry name" value="Formyl_trans_N"/>
    <property type="match status" value="1"/>
</dbReference>
<feature type="binding site" evidence="4">
    <location>
        <begin position="96"/>
        <end position="99"/>
    </location>
    <ligand>
        <name>(6R)-10-formyltetrahydrofolate</name>
        <dbReference type="ChEBI" id="CHEBI:195366"/>
    </ligand>
</feature>
<evidence type="ECO:0000256" key="3">
    <source>
        <dbReference type="ARBA" id="ARBA00022755"/>
    </source>
</evidence>
<dbReference type="NCBIfam" id="TIGR00639">
    <property type="entry name" value="PurN"/>
    <property type="match status" value="1"/>
</dbReference>
<keyword evidence="3 4" id="KW-0658">Purine biosynthesis</keyword>
<evidence type="ECO:0000259" key="5">
    <source>
        <dbReference type="Pfam" id="PF00551"/>
    </source>
</evidence>
<organism evidence="6 7">
    <name type="scientific">Paenibacillus albiflavus</name>
    <dbReference type="NCBI Taxonomy" id="2545760"/>
    <lineage>
        <taxon>Bacteria</taxon>
        <taxon>Bacillati</taxon>
        <taxon>Bacillota</taxon>
        <taxon>Bacilli</taxon>
        <taxon>Bacillales</taxon>
        <taxon>Paenibacillaceae</taxon>
        <taxon>Paenibacillus</taxon>
    </lineage>
</organism>
<evidence type="ECO:0000313" key="6">
    <source>
        <dbReference type="EMBL" id="TCZ78446.1"/>
    </source>
</evidence>
<dbReference type="UniPathway" id="UPA00074">
    <property type="reaction ID" value="UER00126"/>
</dbReference>
<dbReference type="Proteomes" id="UP000295418">
    <property type="component" value="Unassembled WGS sequence"/>
</dbReference>
<dbReference type="HAMAP" id="MF_01930">
    <property type="entry name" value="PurN"/>
    <property type="match status" value="1"/>
</dbReference>
<dbReference type="PANTHER" id="PTHR43369">
    <property type="entry name" value="PHOSPHORIBOSYLGLYCINAMIDE FORMYLTRANSFERASE"/>
    <property type="match status" value="1"/>
</dbReference>
<feature type="site" description="Raises pKa of active site His" evidence="4">
    <location>
        <position position="151"/>
    </location>
</feature>
<dbReference type="AlphaFoldDB" id="A0A4R4EEK3"/>
<sequence length="207" mass="22674">MAERKPAYRIAVFASGSGSNFQAIVDAVACKELDVQIELLVCDRPQAYVVERAKQAEVPVFAFKPKEYPNRQAYEKEILQQLEERGIQLIVLAGYMRIVTNVLVDAFAGRMINIHPSLLPSFPGVDGIGQALAYGVKITGVTVHYVDGGLDSGPIITQQVVAILAGDTIETLSERMHAVEHELFPQVIGWISEGRVKLEGRQVTITA</sequence>
<comment type="caution">
    <text evidence="6">The sequence shown here is derived from an EMBL/GenBank/DDBJ whole genome shotgun (WGS) entry which is preliminary data.</text>
</comment>
<proteinExistence type="inferred from homology"/>
<dbReference type="GO" id="GO:0006189">
    <property type="term" value="P:'de novo' IMP biosynthetic process"/>
    <property type="evidence" value="ECO:0007669"/>
    <property type="project" value="UniProtKB-UniRule"/>
</dbReference>
<comment type="pathway">
    <text evidence="1 4">Purine metabolism; IMP biosynthesis via de novo pathway; N(2)-formyl-N(1)-(5-phospho-D-ribosyl)glycinamide from N(1)-(5-phospho-D-ribosyl)glycinamide (10-formyl THF route): step 1/1.</text>
</comment>
<dbReference type="PANTHER" id="PTHR43369:SF2">
    <property type="entry name" value="PHOSPHORIBOSYLGLYCINAMIDE FORMYLTRANSFERASE"/>
    <property type="match status" value="1"/>
</dbReference>
<feature type="active site" description="Proton donor" evidence="4">
    <location>
        <position position="115"/>
    </location>
</feature>
<reference evidence="6 7" key="1">
    <citation type="submission" date="2019-03" db="EMBL/GenBank/DDBJ databases">
        <authorList>
            <person name="Kim M.K.M."/>
        </authorList>
    </citation>
    <scope>NUCLEOTIDE SEQUENCE [LARGE SCALE GENOMIC DNA]</scope>
    <source>
        <strain evidence="6 7">18JY21-1</strain>
    </source>
</reference>
<evidence type="ECO:0000313" key="7">
    <source>
        <dbReference type="Proteomes" id="UP000295418"/>
    </source>
</evidence>
<dbReference type="EMBL" id="SKFG01000005">
    <property type="protein sequence ID" value="TCZ78446.1"/>
    <property type="molecule type" value="Genomic_DNA"/>
</dbReference>
<accession>A0A4R4EEK3</accession>
<keyword evidence="7" id="KW-1185">Reference proteome</keyword>
<dbReference type="InterPro" id="IPR036477">
    <property type="entry name" value="Formyl_transf_N_sf"/>
</dbReference>
<dbReference type="GO" id="GO:0005829">
    <property type="term" value="C:cytosol"/>
    <property type="evidence" value="ECO:0007669"/>
    <property type="project" value="TreeGrafter"/>
</dbReference>
<dbReference type="EC" id="2.1.2.2" evidence="4"/>
<evidence type="ECO:0000256" key="2">
    <source>
        <dbReference type="ARBA" id="ARBA00022679"/>
    </source>
</evidence>
<dbReference type="RefSeq" id="WP_132417482.1">
    <property type="nucleotide sequence ID" value="NZ_SKFG01000005.1"/>
</dbReference>
<dbReference type="InterPro" id="IPR004607">
    <property type="entry name" value="GART"/>
</dbReference>
<dbReference type="SUPFAM" id="SSF53328">
    <property type="entry name" value="Formyltransferase"/>
    <property type="match status" value="1"/>
</dbReference>
<comment type="similarity">
    <text evidence="4">Belongs to the GART family.</text>
</comment>
<gene>
    <name evidence="4 6" type="primary">purN</name>
    <name evidence="6" type="ORF">E0485_08060</name>
</gene>
<keyword evidence="2 4" id="KW-0808">Transferase</keyword>
<dbReference type="OrthoDB" id="9806170at2"/>
<feature type="binding site" evidence="4">
    <location>
        <begin position="18"/>
        <end position="20"/>
    </location>
    <ligand>
        <name>N(1)-(5-phospho-beta-D-ribosyl)glycinamide</name>
        <dbReference type="ChEBI" id="CHEBI:143788"/>
    </ligand>
</feature>
<comment type="catalytic activity">
    <reaction evidence="4">
        <text>N(1)-(5-phospho-beta-D-ribosyl)glycinamide + (6R)-10-formyltetrahydrofolate = N(2)-formyl-N(1)-(5-phospho-beta-D-ribosyl)glycinamide + (6S)-5,6,7,8-tetrahydrofolate + H(+)</text>
        <dbReference type="Rhea" id="RHEA:15053"/>
        <dbReference type="ChEBI" id="CHEBI:15378"/>
        <dbReference type="ChEBI" id="CHEBI:57453"/>
        <dbReference type="ChEBI" id="CHEBI:143788"/>
        <dbReference type="ChEBI" id="CHEBI:147286"/>
        <dbReference type="ChEBI" id="CHEBI:195366"/>
        <dbReference type="EC" id="2.1.2.2"/>
    </reaction>
</comment>
<comment type="function">
    <text evidence="4">Catalyzes the transfer of a formyl group from 10-formyltetrahydrofolate to 5-phospho-ribosyl-glycinamide (GAR), producing 5-phospho-ribosyl-N-formylglycinamide (FGAR) and tetrahydrofolate.</text>
</comment>
<dbReference type="InterPro" id="IPR002376">
    <property type="entry name" value="Formyl_transf_N"/>
</dbReference>
<evidence type="ECO:0000256" key="4">
    <source>
        <dbReference type="HAMAP-Rule" id="MF_01930"/>
    </source>
</evidence>
<feature type="binding site" evidence="4">
    <location>
        <position position="71"/>
    </location>
    <ligand>
        <name>(6R)-10-formyltetrahydrofolate</name>
        <dbReference type="ChEBI" id="CHEBI:195366"/>
    </ligand>
</feature>
<dbReference type="Gene3D" id="3.40.50.170">
    <property type="entry name" value="Formyl transferase, N-terminal domain"/>
    <property type="match status" value="1"/>
</dbReference>